<dbReference type="PANTHER" id="PTHR39441:SF1">
    <property type="entry name" value="DUF2252 DOMAIN-CONTAINING PROTEIN"/>
    <property type="match status" value="1"/>
</dbReference>
<keyword evidence="2" id="KW-1185">Reference proteome</keyword>
<dbReference type="InterPro" id="IPR018721">
    <property type="entry name" value="DUF2252"/>
</dbReference>
<accession>A0A8J2U8D3</accession>
<dbReference type="PANTHER" id="PTHR39441">
    <property type="entry name" value="DUF2252 DOMAIN-CONTAINING PROTEIN"/>
    <property type="match status" value="1"/>
</dbReference>
<dbReference type="Pfam" id="PF10009">
    <property type="entry name" value="DUF2252"/>
    <property type="match status" value="1"/>
</dbReference>
<dbReference type="AlphaFoldDB" id="A0A8J2U8D3"/>
<protein>
    <recommendedName>
        <fullName evidence="3">DUF2252 domain-containing protein</fullName>
    </recommendedName>
</protein>
<sequence>MSTIPERIKEFNSTRLPAYTAMKYQLMAEDPFRFFRGTCHLFYEDLCQAPAFPDSPLAWICGDLHLENFGTYKGNNRLIYFDLNDFDEALLAPAAWEVVRMVASIYVGCESLGISKKETEQAAGLFLGVYTKHLGIGKALYVEPETAHGIVRTFMDTICERKQKELIRQRSEEGKNGKLRIRIDRVRLFPIDKTLRKELSVHVNQWLQNSTVLKDRYTVLDACFRVAGTGSLGCRRYLFLVQNTNDPKKHLLIDMKEALPSSVQPWLSIPQPTWTSEAERVVAIQHRMQNINPALLSTTIFQGSPYVLKEMQPTADKIDFLQVRDRYKDIACVVEDMAFLTASAQLRSAGRQGAAIPDLLIEFGHNRHWQEPVLQYARTYAGVVKKDYQDYFTAYKAGFFS</sequence>
<reference evidence="1" key="1">
    <citation type="journal article" date="2014" name="Int. J. Syst. Evol. Microbiol.">
        <title>Complete genome sequence of Corynebacterium casei LMG S-19264T (=DSM 44701T), isolated from a smear-ripened cheese.</title>
        <authorList>
            <consortium name="US DOE Joint Genome Institute (JGI-PGF)"/>
            <person name="Walter F."/>
            <person name="Albersmeier A."/>
            <person name="Kalinowski J."/>
            <person name="Ruckert C."/>
        </authorList>
    </citation>
    <scope>NUCLEOTIDE SEQUENCE</scope>
    <source>
        <strain evidence="1">CGMCC 1.15448</strain>
    </source>
</reference>
<comment type="caution">
    <text evidence="1">The sequence shown here is derived from an EMBL/GenBank/DDBJ whole genome shotgun (WGS) entry which is preliminary data.</text>
</comment>
<gene>
    <name evidence="1" type="ORF">GCM10011511_06810</name>
</gene>
<evidence type="ECO:0000313" key="2">
    <source>
        <dbReference type="Proteomes" id="UP000607559"/>
    </source>
</evidence>
<evidence type="ECO:0000313" key="1">
    <source>
        <dbReference type="EMBL" id="GGA86397.1"/>
    </source>
</evidence>
<reference evidence="1" key="2">
    <citation type="submission" date="2020-09" db="EMBL/GenBank/DDBJ databases">
        <authorList>
            <person name="Sun Q."/>
            <person name="Zhou Y."/>
        </authorList>
    </citation>
    <scope>NUCLEOTIDE SEQUENCE</scope>
    <source>
        <strain evidence="1">CGMCC 1.15448</strain>
    </source>
</reference>
<organism evidence="1 2">
    <name type="scientific">Puia dinghuensis</name>
    <dbReference type="NCBI Taxonomy" id="1792502"/>
    <lineage>
        <taxon>Bacteria</taxon>
        <taxon>Pseudomonadati</taxon>
        <taxon>Bacteroidota</taxon>
        <taxon>Chitinophagia</taxon>
        <taxon>Chitinophagales</taxon>
        <taxon>Chitinophagaceae</taxon>
        <taxon>Puia</taxon>
    </lineage>
</organism>
<dbReference type="RefSeq" id="WP_188928565.1">
    <property type="nucleotide sequence ID" value="NZ_BMJC01000001.1"/>
</dbReference>
<dbReference type="EMBL" id="BMJC01000001">
    <property type="protein sequence ID" value="GGA86397.1"/>
    <property type="molecule type" value="Genomic_DNA"/>
</dbReference>
<evidence type="ECO:0008006" key="3">
    <source>
        <dbReference type="Google" id="ProtNLM"/>
    </source>
</evidence>
<name>A0A8J2U8D3_9BACT</name>
<dbReference type="Proteomes" id="UP000607559">
    <property type="component" value="Unassembled WGS sequence"/>
</dbReference>
<proteinExistence type="predicted"/>